<keyword evidence="3" id="KW-1185">Reference proteome</keyword>
<comment type="caution">
    <text evidence="2">The sequence shown here is derived from an EMBL/GenBank/DDBJ whole genome shotgun (WGS) entry which is preliminary data.</text>
</comment>
<dbReference type="AlphaFoldDB" id="A0AAW0ESF3"/>
<reference evidence="2 3" key="1">
    <citation type="journal article" date="2021" name="MBio">
        <title>A New Model Trypanosomatid, Novymonas esmeraldas: Genomic Perception of Its 'Candidatus Pandoraea novymonadis' Endosymbiont.</title>
        <authorList>
            <person name="Zakharova A."/>
            <person name="Saura A."/>
            <person name="Butenko A."/>
            <person name="Podesvova L."/>
            <person name="Warmusova S."/>
            <person name="Kostygov A.Y."/>
            <person name="Nenarokova A."/>
            <person name="Lukes J."/>
            <person name="Opperdoes F.R."/>
            <person name="Yurchenko V."/>
        </authorList>
    </citation>
    <scope>NUCLEOTIDE SEQUENCE [LARGE SCALE GENOMIC DNA]</scope>
    <source>
        <strain evidence="2 3">E262AT.01</strain>
    </source>
</reference>
<accession>A0AAW0ESF3</accession>
<evidence type="ECO:0000313" key="2">
    <source>
        <dbReference type="EMBL" id="KAK7196461.1"/>
    </source>
</evidence>
<dbReference type="Proteomes" id="UP001430356">
    <property type="component" value="Unassembled WGS sequence"/>
</dbReference>
<evidence type="ECO:0000313" key="3">
    <source>
        <dbReference type="Proteomes" id="UP001430356"/>
    </source>
</evidence>
<organism evidence="2 3">
    <name type="scientific">Novymonas esmeraldas</name>
    <dbReference type="NCBI Taxonomy" id="1808958"/>
    <lineage>
        <taxon>Eukaryota</taxon>
        <taxon>Discoba</taxon>
        <taxon>Euglenozoa</taxon>
        <taxon>Kinetoplastea</taxon>
        <taxon>Metakinetoplastina</taxon>
        <taxon>Trypanosomatida</taxon>
        <taxon>Trypanosomatidae</taxon>
        <taxon>Novymonas</taxon>
    </lineage>
</organism>
<dbReference type="EMBL" id="JAECZO010000076">
    <property type="protein sequence ID" value="KAK7196461.1"/>
    <property type="molecule type" value="Genomic_DNA"/>
</dbReference>
<sequence length="222" mass="24485">MNPEERESQERTLAKLQWLNERCKVDFRGNPPPFETQKTLKSVEHSRRARARALAGGTDFLPFRHGTKPLALDATRSDYIRVDHPAAPPCGESARAPYGAQAIDPATGLTEVQLALSWSTPHPAAAQARCTPPGPPEFPATSVKYDVRYLQTLSPKERTAALRAQLLEHPKCTPEGTRAHHARWAASSQLSTPIASPPPRHPPNAALRQRNSIRVVHLLRSS</sequence>
<proteinExistence type="predicted"/>
<protein>
    <submittedName>
        <fullName evidence="2">Uncharacterized protein</fullName>
    </submittedName>
</protein>
<feature type="region of interest" description="Disordered" evidence="1">
    <location>
        <begin position="173"/>
        <end position="208"/>
    </location>
</feature>
<name>A0AAW0ESF3_9TRYP</name>
<gene>
    <name evidence="2" type="ORF">NESM_000583500</name>
</gene>
<evidence type="ECO:0000256" key="1">
    <source>
        <dbReference type="SAM" id="MobiDB-lite"/>
    </source>
</evidence>